<dbReference type="AlphaFoldDB" id="A0A1B7LBF8"/>
<dbReference type="Pfam" id="PF00873">
    <property type="entry name" value="ACR_tran"/>
    <property type="match status" value="1"/>
</dbReference>
<dbReference type="SUPFAM" id="SSF82866">
    <property type="entry name" value="Multidrug efflux transporter AcrB transmembrane domain"/>
    <property type="match status" value="2"/>
</dbReference>
<comment type="caution">
    <text evidence="2">The sequence shown here is derived from an EMBL/GenBank/DDBJ whole genome shotgun (WGS) entry which is preliminary data.</text>
</comment>
<feature type="transmembrane region" description="Helical" evidence="1">
    <location>
        <begin position="882"/>
        <end position="904"/>
    </location>
</feature>
<protein>
    <submittedName>
        <fullName evidence="2">Multidrug ABC transporter</fullName>
    </submittedName>
</protein>
<feature type="transmembrane region" description="Helical" evidence="1">
    <location>
        <begin position="910"/>
        <end position="939"/>
    </location>
</feature>
<evidence type="ECO:0000256" key="1">
    <source>
        <dbReference type="SAM" id="Phobius"/>
    </source>
</evidence>
<dbReference type="GO" id="GO:0042910">
    <property type="term" value="F:xenobiotic transmembrane transporter activity"/>
    <property type="evidence" value="ECO:0007669"/>
    <property type="project" value="TreeGrafter"/>
</dbReference>
<dbReference type="Gene3D" id="1.20.1640.10">
    <property type="entry name" value="Multidrug efflux transporter AcrB transmembrane domain"/>
    <property type="match status" value="2"/>
</dbReference>
<organism evidence="2 3">
    <name type="scientific">Desulfotomaculum copahuensis</name>
    <dbReference type="NCBI Taxonomy" id="1838280"/>
    <lineage>
        <taxon>Bacteria</taxon>
        <taxon>Bacillati</taxon>
        <taxon>Bacillota</taxon>
        <taxon>Clostridia</taxon>
        <taxon>Eubacteriales</taxon>
        <taxon>Desulfotomaculaceae</taxon>
        <taxon>Desulfotomaculum</taxon>
    </lineage>
</organism>
<dbReference type="Proteomes" id="UP000078532">
    <property type="component" value="Unassembled WGS sequence"/>
</dbReference>
<dbReference type="OrthoDB" id="9757876at2"/>
<proteinExistence type="predicted"/>
<dbReference type="InterPro" id="IPR001036">
    <property type="entry name" value="Acrflvin-R"/>
</dbReference>
<keyword evidence="1" id="KW-0472">Membrane</keyword>
<name>A0A1B7LBF8_9FIRM</name>
<feature type="transmembrane region" description="Helical" evidence="1">
    <location>
        <begin position="459"/>
        <end position="482"/>
    </location>
</feature>
<dbReference type="STRING" id="1838280.A6M21_15370"/>
<dbReference type="Gene3D" id="3.30.2090.10">
    <property type="entry name" value="Multidrug efflux transporter AcrB TolC docking domain, DN and DC subdomains"/>
    <property type="match status" value="2"/>
</dbReference>
<evidence type="ECO:0000313" key="2">
    <source>
        <dbReference type="EMBL" id="OAT79820.1"/>
    </source>
</evidence>
<keyword evidence="1" id="KW-1133">Transmembrane helix</keyword>
<dbReference type="Gene3D" id="3.30.70.1440">
    <property type="entry name" value="Multidrug efflux transporter AcrB pore domain"/>
    <property type="match status" value="1"/>
</dbReference>
<feature type="transmembrane region" description="Helical" evidence="1">
    <location>
        <begin position="330"/>
        <end position="349"/>
    </location>
</feature>
<dbReference type="Gene3D" id="3.30.70.1320">
    <property type="entry name" value="Multidrug efflux transporter AcrB pore domain like"/>
    <property type="match status" value="1"/>
</dbReference>
<feature type="transmembrane region" description="Helical" evidence="1">
    <location>
        <begin position="856"/>
        <end position="875"/>
    </location>
</feature>
<dbReference type="PRINTS" id="PR00702">
    <property type="entry name" value="ACRIFLAVINRP"/>
</dbReference>
<dbReference type="PANTHER" id="PTHR32063:SF0">
    <property type="entry name" value="SWARMING MOTILITY PROTEIN SWRC"/>
    <property type="match status" value="1"/>
</dbReference>
<dbReference type="SUPFAM" id="SSF82693">
    <property type="entry name" value="Multidrug efflux transporter AcrB pore domain, PN1, PN2, PC1 and PC2 subdomains"/>
    <property type="match status" value="3"/>
</dbReference>
<dbReference type="RefSeq" id="WP_066671031.1">
    <property type="nucleotide sequence ID" value="NZ_LYVF01000192.1"/>
</dbReference>
<keyword evidence="3" id="KW-1185">Reference proteome</keyword>
<feature type="transmembrane region" description="Helical" evidence="1">
    <location>
        <begin position="356"/>
        <end position="375"/>
    </location>
</feature>
<sequence>MKITDTSINRPMLVAVLVSVVLILGAVSLSRLNIDLYPEMDLPVAAVVTQDPGVGPEEVEAQVTKPLESVLGTVNNLDSIQSTSSTGNSLVVVQYKWGTNMDVAAMQMRDKIDLVRQYLPDGVKSPMVFKMDPNMIPIMQLALSSSDPEQLKKITDDVIQPRLERTAGVASVWTAGGVEREIHVLVDPARLQGRGLSLNQLTAALTAENMNVSAGSVQEGSKDLLVRVTGQYKNLDQIRNLVISSPGGAAVHLGDVAQVTDGQKKTTGFSRVNGKSALTVFIQKQSGSNTVKVAQAVRRTIADLKQQVPGVKFDLVMDQSKYIEESITHVVREALAGGLLAVLVMWIFMRNLRSTLIISTAIPISIVGTFVLLYFNNMTLNLVSMGGLALGVGLIVDDAIVVLENIYRHRQQGYGLVDAAKTATGEVGGAVIASTLTTMAVFLPIVFVQGLAAQLFRPMALTVSFSIFTSLIVALTLVPLLASRLLKLEGRRGVKNGVLGRLYAVSGHWSDKLNDAYRRLLEWALGHRRLVIGGVVVLMVLSLAVFPLVGFEFMPSMDQGYVNVTAKMPRGTNLAATNRVAAQIEKDALKMPGVESIFTGVGFTGTQGMWGEQSTDLAQVSLKLADKTRRALSDRQIAEQLREQLKNIPGAKITVAAQDPNQMQGSGAPVSVKIAGDDLAVLTKLGDDLAGLIRGVPGAREVTSSLEEGRPEVQVLVDRDRAAAYGLSPADVAATVRTAIDGTAATQYHTGGHEVDIRVQLAGGAQARLADLAGLTITAPSGTQVPLSQVAHLQESTGPNAIARENGSRVVQVTAQLAGRSLSAVVRDIKAKMPGLALPPGYTLDFGGEQKQMAEAFGDLGLALILAVVLVYLVMVAQFESAIYPLIIMFSVPVTIIGVVFSLLVTGRAFSVPAFIGVIMLVGVVVKNAIVLIDYVNILRRRGLDRRAALLRAGPTRLRPILMTALTAILAMLPMALALGQGAEGQAPMATVVAGGLAFSTLITLVLVPVVYTILDDWKERWWDRLWNKGADKAGGGTASG</sequence>
<feature type="transmembrane region" description="Helical" evidence="1">
    <location>
        <begin position="387"/>
        <end position="407"/>
    </location>
</feature>
<dbReference type="Gene3D" id="3.30.70.1430">
    <property type="entry name" value="Multidrug efflux transporter AcrB pore domain"/>
    <property type="match status" value="2"/>
</dbReference>
<accession>A0A1B7LBF8</accession>
<dbReference type="InterPro" id="IPR027463">
    <property type="entry name" value="AcrB_DN_DC_subdom"/>
</dbReference>
<feature type="transmembrane region" description="Helical" evidence="1">
    <location>
        <begin position="530"/>
        <end position="549"/>
    </location>
</feature>
<feature type="transmembrane region" description="Helical" evidence="1">
    <location>
        <begin position="427"/>
        <end position="447"/>
    </location>
</feature>
<dbReference type="GO" id="GO:0005886">
    <property type="term" value="C:plasma membrane"/>
    <property type="evidence" value="ECO:0007669"/>
    <property type="project" value="TreeGrafter"/>
</dbReference>
<dbReference type="EMBL" id="LYVF01000192">
    <property type="protein sequence ID" value="OAT79820.1"/>
    <property type="molecule type" value="Genomic_DNA"/>
</dbReference>
<dbReference type="PANTHER" id="PTHR32063">
    <property type="match status" value="1"/>
</dbReference>
<gene>
    <name evidence="2" type="ORF">A6M21_15370</name>
</gene>
<feature type="transmembrane region" description="Helical" evidence="1">
    <location>
        <begin position="960"/>
        <end position="980"/>
    </location>
</feature>
<dbReference type="SUPFAM" id="SSF82714">
    <property type="entry name" value="Multidrug efflux transporter AcrB TolC docking domain, DN and DC subdomains"/>
    <property type="match status" value="2"/>
</dbReference>
<evidence type="ECO:0000313" key="3">
    <source>
        <dbReference type="Proteomes" id="UP000078532"/>
    </source>
</evidence>
<reference evidence="2 3" key="1">
    <citation type="submission" date="2016-04" db="EMBL/GenBank/DDBJ databases">
        <authorList>
            <person name="Evans L.H."/>
            <person name="Alamgir A."/>
            <person name="Owens N."/>
            <person name="Weber N.D."/>
            <person name="Virtaneva K."/>
            <person name="Barbian K."/>
            <person name="Babar A."/>
            <person name="Rosenke K."/>
        </authorList>
    </citation>
    <scope>NUCLEOTIDE SEQUENCE [LARGE SCALE GENOMIC DNA]</scope>
    <source>
        <strain evidence="2 3">LMa1</strain>
    </source>
</reference>
<keyword evidence="1" id="KW-0812">Transmembrane</keyword>
<feature type="transmembrane region" description="Helical" evidence="1">
    <location>
        <begin position="992"/>
        <end position="1015"/>
    </location>
</feature>